<dbReference type="EMBL" id="GDHF01028835">
    <property type="protein sequence ID" value="JAI23479.1"/>
    <property type="molecule type" value="Transcribed_RNA"/>
</dbReference>
<feature type="region of interest" description="Disordered" evidence="9">
    <location>
        <begin position="307"/>
        <end position="326"/>
    </location>
</feature>
<dbReference type="AlphaFoldDB" id="A0A0K8UA02"/>
<feature type="domain" description="BED-type" evidence="11">
    <location>
        <begin position="379"/>
        <end position="425"/>
    </location>
</feature>
<dbReference type="InterPro" id="IPR013087">
    <property type="entry name" value="Znf_C2H2_type"/>
</dbReference>
<dbReference type="SMART" id="SM00614">
    <property type="entry name" value="ZnF_BED"/>
    <property type="match status" value="1"/>
</dbReference>
<keyword evidence="6" id="KW-0238">DNA-binding</keyword>
<evidence type="ECO:0000256" key="3">
    <source>
        <dbReference type="ARBA" id="ARBA00022737"/>
    </source>
</evidence>
<protein>
    <submittedName>
        <fullName evidence="12">Zinc finger protein 236</fullName>
    </submittedName>
</protein>
<evidence type="ECO:0000256" key="8">
    <source>
        <dbReference type="PROSITE-ProRule" id="PRU00042"/>
    </source>
</evidence>
<dbReference type="GO" id="GO:0003677">
    <property type="term" value="F:DNA binding"/>
    <property type="evidence" value="ECO:0007669"/>
    <property type="project" value="InterPro"/>
</dbReference>
<dbReference type="GO" id="GO:0010468">
    <property type="term" value="P:regulation of gene expression"/>
    <property type="evidence" value="ECO:0007669"/>
    <property type="project" value="TreeGrafter"/>
</dbReference>
<dbReference type="SUPFAM" id="SSF57667">
    <property type="entry name" value="beta-beta-alpha zinc fingers"/>
    <property type="match status" value="1"/>
</dbReference>
<reference evidence="12" key="1">
    <citation type="submission" date="2015-06" db="EMBL/GenBank/DDBJ databases">
        <authorList>
            <person name="Hoefler B.C."/>
            <person name="Straight P.D."/>
        </authorList>
    </citation>
    <scope>NUCLEOTIDE SEQUENCE</scope>
</reference>
<evidence type="ECO:0000313" key="12">
    <source>
        <dbReference type="EMBL" id="JAI23479.1"/>
    </source>
</evidence>
<keyword evidence="5" id="KW-0862">Zinc</keyword>
<organism evidence="12">
    <name type="scientific">Bactrocera latifrons</name>
    <name type="common">Malaysian fruit fly</name>
    <name type="synonym">Chaetodacus latifrons</name>
    <dbReference type="NCBI Taxonomy" id="174628"/>
    <lineage>
        <taxon>Eukaryota</taxon>
        <taxon>Metazoa</taxon>
        <taxon>Ecdysozoa</taxon>
        <taxon>Arthropoda</taxon>
        <taxon>Hexapoda</taxon>
        <taxon>Insecta</taxon>
        <taxon>Pterygota</taxon>
        <taxon>Neoptera</taxon>
        <taxon>Endopterygota</taxon>
        <taxon>Diptera</taxon>
        <taxon>Brachycera</taxon>
        <taxon>Muscomorpha</taxon>
        <taxon>Tephritoidea</taxon>
        <taxon>Tephritidae</taxon>
        <taxon>Bactrocera</taxon>
        <taxon>Bactrocera</taxon>
    </lineage>
</organism>
<evidence type="ECO:0000256" key="7">
    <source>
        <dbReference type="ARBA" id="ARBA00023242"/>
    </source>
</evidence>
<keyword evidence="7" id="KW-0539">Nucleus</keyword>
<dbReference type="InterPro" id="IPR003656">
    <property type="entry name" value="Znf_BED"/>
</dbReference>
<dbReference type="PROSITE" id="PS50808">
    <property type="entry name" value="ZF_BED"/>
    <property type="match status" value="1"/>
</dbReference>
<dbReference type="OrthoDB" id="7852576at2759"/>
<evidence type="ECO:0000256" key="1">
    <source>
        <dbReference type="ARBA" id="ARBA00004123"/>
    </source>
</evidence>
<dbReference type="Gene3D" id="3.30.160.60">
    <property type="entry name" value="Classic Zinc Finger"/>
    <property type="match status" value="2"/>
</dbReference>
<evidence type="ECO:0000259" key="10">
    <source>
        <dbReference type="PROSITE" id="PS50157"/>
    </source>
</evidence>
<dbReference type="GO" id="GO:0008270">
    <property type="term" value="F:zinc ion binding"/>
    <property type="evidence" value="ECO:0007669"/>
    <property type="project" value="UniProtKB-KW"/>
</dbReference>
<keyword evidence="2" id="KW-0479">Metal-binding</keyword>
<dbReference type="PROSITE" id="PS00028">
    <property type="entry name" value="ZINC_FINGER_C2H2_1"/>
    <property type="match status" value="3"/>
</dbReference>
<name>A0A0K8UA02_BACLA</name>
<evidence type="ECO:0000256" key="5">
    <source>
        <dbReference type="ARBA" id="ARBA00022833"/>
    </source>
</evidence>
<dbReference type="InterPro" id="IPR050331">
    <property type="entry name" value="Zinc_finger"/>
</dbReference>
<dbReference type="GO" id="GO:0005634">
    <property type="term" value="C:nucleus"/>
    <property type="evidence" value="ECO:0007669"/>
    <property type="project" value="TreeGrafter"/>
</dbReference>
<evidence type="ECO:0000256" key="2">
    <source>
        <dbReference type="ARBA" id="ARBA00022723"/>
    </source>
</evidence>
<feature type="domain" description="C2H2-type" evidence="10">
    <location>
        <begin position="346"/>
        <end position="369"/>
    </location>
</feature>
<evidence type="ECO:0000256" key="6">
    <source>
        <dbReference type="ARBA" id="ARBA00023125"/>
    </source>
</evidence>
<sequence>MEIELNTGNLRNLCRICLGAGDYNLWEHKVLWNDTTIENDSLESDAQNEAAISIHEVLQMYNDWQHSILEFDVELQLICKECLLELQPQYIFYKRLCAANKQIKQLYEEALQQEECKTASVPEPVVNDKVEYDNNLVEYVEYATERSQRDQHVNLPEPCIEKIVSEPSQIRIQNTLKQPEKRKFVKNPKFILTGGVTQLLTHATCTTTFESPAEATSQEFHSNTLYSPHKRKRKVDDVDMHTLLEKKERSDHNLFIEHIPNVIEKGGEQNVEVNTVVPEIEQIVHEVPPNELIESGLGEPYQELITSTQHNEQQQQQQHELVSENDEQAALPYSTVSADDAGRSIYVCKYCPQAFTAPCFLLTHARKSHVCKHCSKAFVKTTDLFAHLRESHTDFKCKYCGKELSSNGNLRAHIKRMHQTTTDLTYSPHIIKNFVMGNSTEEIVDGGGESIYIDDTEQHITEYLD</sequence>
<dbReference type="PANTHER" id="PTHR16515">
    <property type="entry name" value="PR DOMAIN ZINC FINGER PROTEIN"/>
    <property type="match status" value="1"/>
</dbReference>
<keyword evidence="4 8" id="KW-0863">Zinc-finger</keyword>
<evidence type="ECO:0000256" key="4">
    <source>
        <dbReference type="ARBA" id="ARBA00022771"/>
    </source>
</evidence>
<evidence type="ECO:0000256" key="9">
    <source>
        <dbReference type="SAM" id="MobiDB-lite"/>
    </source>
</evidence>
<dbReference type="InterPro" id="IPR036236">
    <property type="entry name" value="Znf_C2H2_sf"/>
</dbReference>
<evidence type="ECO:0000259" key="11">
    <source>
        <dbReference type="PROSITE" id="PS50808"/>
    </source>
</evidence>
<feature type="domain" description="C2H2-type" evidence="10">
    <location>
        <begin position="369"/>
        <end position="397"/>
    </location>
</feature>
<dbReference type="PROSITE" id="PS50157">
    <property type="entry name" value="ZINC_FINGER_C2H2_2"/>
    <property type="match status" value="3"/>
</dbReference>
<gene>
    <name evidence="12" type="primary">ZNF236_1</name>
    <name evidence="12" type="ORF">c0_g1_i1</name>
</gene>
<accession>A0A0K8UA02</accession>
<feature type="domain" description="C2H2-type" evidence="10">
    <location>
        <begin position="395"/>
        <end position="423"/>
    </location>
</feature>
<dbReference type="SMART" id="SM00355">
    <property type="entry name" value="ZnF_C2H2"/>
    <property type="match status" value="3"/>
</dbReference>
<comment type="subcellular location">
    <subcellularLocation>
        <location evidence="1">Nucleus</location>
    </subcellularLocation>
</comment>
<proteinExistence type="predicted"/>
<dbReference type="PANTHER" id="PTHR16515:SF2">
    <property type="entry name" value="PR DOMAIN ZINC FINGER PROTEIN 4"/>
    <property type="match status" value="1"/>
</dbReference>
<dbReference type="Pfam" id="PF00096">
    <property type="entry name" value="zf-C2H2"/>
    <property type="match status" value="1"/>
</dbReference>
<keyword evidence="3" id="KW-0677">Repeat</keyword>